<dbReference type="SUPFAM" id="SSF47413">
    <property type="entry name" value="lambda repressor-like DNA-binding domains"/>
    <property type="match status" value="1"/>
</dbReference>
<gene>
    <name evidence="2" type="ORF">AX777_25235</name>
    <name evidence="1" type="ORF">CP98_04427</name>
    <name evidence="3" type="ORF">GS397_19915</name>
</gene>
<dbReference type="Gene3D" id="1.10.260.40">
    <property type="entry name" value="lambda repressor-like DNA-binding domains"/>
    <property type="match status" value="1"/>
</dbReference>
<evidence type="ECO:0000313" key="1">
    <source>
        <dbReference type="EMBL" id="KEZ15369.1"/>
    </source>
</evidence>
<evidence type="ECO:0000313" key="6">
    <source>
        <dbReference type="Proteomes" id="UP000464086"/>
    </source>
</evidence>
<name>A0A084EBM7_SPHYA</name>
<dbReference type="Proteomes" id="UP000028534">
    <property type="component" value="Unassembled WGS sequence"/>
</dbReference>
<evidence type="ECO:0000313" key="2">
    <source>
        <dbReference type="EMBL" id="OAH43442.1"/>
    </source>
</evidence>
<dbReference type="EMBL" id="LSTR01000034">
    <property type="protein sequence ID" value="OAH43442.1"/>
    <property type="molecule type" value="Genomic_DNA"/>
</dbReference>
<dbReference type="Gene3D" id="3.30.2020.10">
    <property type="entry name" value="NE0471-like N-terminal domain"/>
    <property type="match status" value="1"/>
</dbReference>
<dbReference type="Proteomes" id="UP000464086">
    <property type="component" value="Chromosome"/>
</dbReference>
<evidence type="ECO:0000313" key="3">
    <source>
        <dbReference type="EMBL" id="QHD69097.1"/>
    </source>
</evidence>
<dbReference type="GO" id="GO:0003677">
    <property type="term" value="F:DNA binding"/>
    <property type="evidence" value="ECO:0007669"/>
    <property type="project" value="InterPro"/>
</dbReference>
<dbReference type="Proteomes" id="UP000077262">
    <property type="component" value="Unassembled WGS sequence"/>
</dbReference>
<dbReference type="SUPFAM" id="SSF143880">
    <property type="entry name" value="NE0471 N-terminal domain-like"/>
    <property type="match status" value="1"/>
</dbReference>
<dbReference type="EMBL" id="CP047218">
    <property type="protein sequence ID" value="QHD69097.1"/>
    <property type="molecule type" value="Genomic_DNA"/>
</dbReference>
<evidence type="ECO:0000313" key="4">
    <source>
        <dbReference type="Proteomes" id="UP000028534"/>
    </source>
</evidence>
<reference evidence="2 5" key="2">
    <citation type="submission" date="2016-02" db="EMBL/GenBank/DDBJ databases">
        <authorList>
            <person name="Wen L."/>
            <person name="He K."/>
            <person name="Yang H."/>
        </authorList>
    </citation>
    <scope>NUCLEOTIDE SEQUENCE [LARGE SCALE GENOMIC DNA]</scope>
    <source>
        <strain evidence="2 5">CD09_2</strain>
    </source>
</reference>
<dbReference type="InterPro" id="IPR036782">
    <property type="entry name" value="NE0471-like_N"/>
</dbReference>
<dbReference type="AlphaFoldDB" id="A0A084EBM7"/>
<dbReference type="eggNOG" id="ENOG502ZF2C">
    <property type="taxonomic scope" value="Bacteria"/>
</dbReference>
<dbReference type="OrthoDB" id="6935755at2"/>
<protein>
    <submittedName>
        <fullName evidence="3">DUF2442 domain-containing protein</fullName>
    </submittedName>
</protein>
<dbReference type="InterPro" id="IPR018841">
    <property type="entry name" value="DUF2442"/>
</dbReference>
<dbReference type="Pfam" id="PF10387">
    <property type="entry name" value="DUF2442"/>
    <property type="match status" value="1"/>
</dbReference>
<dbReference type="PATRIC" id="fig|13690.10.peg.4559"/>
<dbReference type="InterPro" id="IPR010982">
    <property type="entry name" value="Lambda_DNA-bd_dom_sf"/>
</dbReference>
<organism evidence="1 4">
    <name type="scientific">Sphingobium yanoikuyae</name>
    <name type="common">Sphingomonas yanoikuyae</name>
    <dbReference type="NCBI Taxonomy" id="13690"/>
    <lineage>
        <taxon>Bacteria</taxon>
        <taxon>Pseudomonadati</taxon>
        <taxon>Pseudomonadota</taxon>
        <taxon>Alphaproteobacteria</taxon>
        <taxon>Sphingomonadales</taxon>
        <taxon>Sphingomonadaceae</taxon>
        <taxon>Sphingobium</taxon>
    </lineage>
</organism>
<reference evidence="3 6" key="3">
    <citation type="submission" date="2019-12" db="EMBL/GenBank/DDBJ databases">
        <title>Functional and genomic insights into the Sphingobium yanoikuyae YC-JY1, a bacterium efficiently degrading bisphenol A.</title>
        <authorList>
            <person name="Jia Y."/>
            <person name="Li X."/>
            <person name="Wang J."/>
            <person name="Eltoukhy A."/>
            <person name="Lamraoui I."/>
            <person name="Yan Y."/>
        </authorList>
    </citation>
    <scope>NUCLEOTIDE SEQUENCE [LARGE SCALE GENOMIC DNA]</scope>
    <source>
        <strain evidence="3 6">YC-JY1</strain>
    </source>
</reference>
<dbReference type="RefSeq" id="WP_008831328.1">
    <property type="nucleotide sequence ID" value="NZ_CP047218.1"/>
</dbReference>
<dbReference type="STRING" id="13690.AX777_25235"/>
<evidence type="ECO:0000313" key="5">
    <source>
        <dbReference type="Proteomes" id="UP000077262"/>
    </source>
</evidence>
<dbReference type="CDD" id="cd00093">
    <property type="entry name" value="HTH_XRE"/>
    <property type="match status" value="1"/>
</dbReference>
<dbReference type="EMBL" id="JGVR01000041">
    <property type="protein sequence ID" value="KEZ15369.1"/>
    <property type="molecule type" value="Genomic_DNA"/>
</dbReference>
<proteinExistence type="predicted"/>
<dbReference type="InterPro" id="IPR001387">
    <property type="entry name" value="Cro/C1-type_HTH"/>
</dbReference>
<reference evidence="1 4" key="1">
    <citation type="submission" date="2014-03" db="EMBL/GenBank/DDBJ databases">
        <title>Genome sequence of Sphingobium yanoikuyae B1.</title>
        <authorList>
            <person name="Gan H.M."/>
            <person name="Gan H.Y."/>
            <person name="Savka M.A."/>
        </authorList>
    </citation>
    <scope>NUCLEOTIDE SEQUENCE [LARGE SCALE GENOMIC DNA]</scope>
    <source>
        <strain evidence="1 4">B1</strain>
    </source>
</reference>
<sequence>MNITDKARTITAVRATGPSSLHLSWSEGTAADLDLGAVLADRAFAALRDPGEFAKVEVGDWGHSLAWPSGAELGADMLWLETLSATGHGDVRAFLEWRLRHALSLSKAADALGVSRRMVAYYSNGEKKVPKPILLACRGWEASNGLYRAA</sequence>
<accession>A0A084EBM7</accession>